<keyword evidence="1" id="KW-0175">Coiled coil</keyword>
<proteinExistence type="predicted"/>
<feature type="region of interest" description="Disordered" evidence="2">
    <location>
        <begin position="723"/>
        <end position="746"/>
    </location>
</feature>
<evidence type="ECO:0000256" key="1">
    <source>
        <dbReference type="SAM" id="Coils"/>
    </source>
</evidence>
<dbReference type="EMBL" id="CCKQ01019821">
    <property type="protein sequence ID" value="CDW91852.1"/>
    <property type="molecule type" value="Genomic_DNA"/>
</dbReference>
<evidence type="ECO:0000313" key="5">
    <source>
        <dbReference type="Proteomes" id="UP000039865"/>
    </source>
</evidence>
<evidence type="ECO:0000256" key="2">
    <source>
        <dbReference type="SAM" id="MobiDB-lite"/>
    </source>
</evidence>
<keyword evidence="3" id="KW-0812">Transmembrane</keyword>
<organism evidence="4 5">
    <name type="scientific">Stylonychia lemnae</name>
    <name type="common">Ciliate</name>
    <dbReference type="NCBI Taxonomy" id="5949"/>
    <lineage>
        <taxon>Eukaryota</taxon>
        <taxon>Sar</taxon>
        <taxon>Alveolata</taxon>
        <taxon>Ciliophora</taxon>
        <taxon>Intramacronucleata</taxon>
        <taxon>Spirotrichea</taxon>
        <taxon>Stichotrichia</taxon>
        <taxon>Sporadotrichida</taxon>
        <taxon>Oxytrichidae</taxon>
        <taxon>Stylonychinae</taxon>
        <taxon>Stylonychia</taxon>
    </lineage>
</organism>
<dbReference type="Proteomes" id="UP000039865">
    <property type="component" value="Unassembled WGS sequence"/>
</dbReference>
<dbReference type="AlphaFoldDB" id="A0A078BFC9"/>
<keyword evidence="3" id="KW-1133">Transmembrane helix</keyword>
<sequence>MRQPKKPKLANIKPRETRCENASRRFKDFDQFGQVVQLTFKGEETFKTTLGSIISMMIILIIVSFGFFKGQNLINRVNMDVTKINLMRDMSNGFHFKPWELGFDFAFGLNHNIDPSIAYFTVRQINLEFRGQYDQDGSKIKVEKFREISFDKCSTKYFNYQNVTEIVYNGITDLYCITEKDYQFKGDIYSNDFDYLEIKLWKCQNNTINSTIYSQNGQLKCQDKQLIDQILEKEKFNFAYVNTFFDFTDFSKYDAIKYFIDDSSFVEIEANRIKKQNLFLQLQEATMEDDYIQFGQQKKKQFHQIVNQKSYDDGYSDDQGYVIALYIRLDSSYSIYRRKVYSVLELLGDLGGLYRSLYMIGILFVGSIAHKLFLCDVMNKIYQVRKHRDEEQEPAQNKQFKGIAQNQNTKTNSTRDKPGSQNNYPQTKSSNGLLGALQQIENKPIMHQPLDRVRQSKQVMNPLGILKIAENIVDGEVDSGTRSQLHHDQINIDVGFSSQKPSMISKAILGRIGNCFNIKKNETEFSKKFKDMREIDKNDVHSLLQSFTSRRRFSYNPYQILRFVMKCLCWRSLRQKKLNNVYKEHYLFKKGKEKLEMELDVIQLVKTLRKFRLLSQAILNQPHRMLLRFQRQNLIETTSESSDSDDNHLDTFKLMESENPLIRLVTYGKLKKMMASFEGKKLKQTESNLIRGVFKRKLKDFQDEIKEQNEKKTLFERLKGVDSSNLDSSKSKIIQPLDKDDMKQNDNVSLKDSNFMIDDEQSTQQFKRRYGRLAKNNL</sequence>
<dbReference type="GO" id="GO:0007131">
    <property type="term" value="P:reciprocal meiotic recombination"/>
    <property type="evidence" value="ECO:0007669"/>
    <property type="project" value="TreeGrafter"/>
</dbReference>
<feature type="compositionally biased region" description="Polar residues" evidence="2">
    <location>
        <begin position="419"/>
        <end position="428"/>
    </location>
</feature>
<feature type="compositionally biased region" description="Polar residues" evidence="2">
    <location>
        <begin position="394"/>
        <end position="412"/>
    </location>
</feature>
<keyword evidence="5" id="KW-1185">Reference proteome</keyword>
<keyword evidence="3" id="KW-0472">Membrane</keyword>
<evidence type="ECO:0000256" key="3">
    <source>
        <dbReference type="SAM" id="Phobius"/>
    </source>
</evidence>
<feature type="transmembrane region" description="Helical" evidence="3">
    <location>
        <begin position="50"/>
        <end position="68"/>
    </location>
</feature>
<feature type="region of interest" description="Disordered" evidence="2">
    <location>
        <begin position="389"/>
        <end position="428"/>
    </location>
</feature>
<dbReference type="PANTHER" id="PTHR31398">
    <property type="entry name" value="MEIOTIC NUCLEAR DIVISION PROTEIN 1 HOMOLOG"/>
    <property type="match status" value="1"/>
</dbReference>
<dbReference type="GO" id="GO:0005634">
    <property type="term" value="C:nucleus"/>
    <property type="evidence" value="ECO:0007669"/>
    <property type="project" value="TreeGrafter"/>
</dbReference>
<dbReference type="InParanoid" id="A0A078BFC9"/>
<name>A0A078BFC9_STYLE</name>
<dbReference type="PANTHER" id="PTHR31398:SF0">
    <property type="entry name" value="MEIOTIC NUCLEAR DIVISION PROTEIN 1 HOMOLOG"/>
    <property type="match status" value="1"/>
</dbReference>
<protein>
    <recommendedName>
        <fullName evidence="6">Accessory gland protein</fullName>
    </recommendedName>
</protein>
<feature type="coiled-coil region" evidence="1">
    <location>
        <begin position="691"/>
        <end position="718"/>
    </location>
</feature>
<evidence type="ECO:0008006" key="6">
    <source>
        <dbReference type="Google" id="ProtNLM"/>
    </source>
</evidence>
<reference evidence="4 5" key="1">
    <citation type="submission" date="2014-06" db="EMBL/GenBank/DDBJ databases">
        <authorList>
            <person name="Swart Estienne"/>
        </authorList>
    </citation>
    <scope>NUCLEOTIDE SEQUENCE [LARGE SCALE GENOMIC DNA]</scope>
    <source>
        <strain evidence="4 5">130c</strain>
    </source>
</reference>
<feature type="compositionally biased region" description="Polar residues" evidence="2">
    <location>
        <begin position="723"/>
        <end position="732"/>
    </location>
</feature>
<gene>
    <name evidence="4" type="primary">Contig14969.g15952</name>
    <name evidence="4" type="ORF">STYLEM_21013</name>
</gene>
<evidence type="ECO:0000313" key="4">
    <source>
        <dbReference type="EMBL" id="CDW91852.1"/>
    </source>
</evidence>
<accession>A0A078BFC9</accession>
<dbReference type="OrthoDB" id="288398at2759"/>